<evidence type="ECO:0000256" key="6">
    <source>
        <dbReference type="ARBA" id="ARBA00023139"/>
    </source>
</evidence>
<evidence type="ECO:0000313" key="10">
    <source>
        <dbReference type="Proteomes" id="UP000259864"/>
    </source>
</evidence>
<evidence type="ECO:0000256" key="1">
    <source>
        <dbReference type="ARBA" id="ARBA00004193"/>
    </source>
</evidence>
<dbReference type="Proteomes" id="UP000259864">
    <property type="component" value="Chromosome 1"/>
</dbReference>
<keyword evidence="2" id="KW-1003">Cell membrane</keyword>
<keyword evidence="7 9" id="KW-0449">Lipoprotein</keyword>
<dbReference type="RefSeq" id="WP_117275980.1">
    <property type="nucleotide sequence ID" value="NZ_LS991949.1"/>
</dbReference>
<evidence type="ECO:0000256" key="3">
    <source>
        <dbReference type="ARBA" id="ARBA00022729"/>
    </source>
</evidence>
<dbReference type="AlphaFoldDB" id="A0A3B0PK63"/>
<dbReference type="KEGG" id="mala:NCTC10135_00995"/>
<sequence>MKKSSKILLALGSIASMSAIPLVAASCDNKKNINEFIKTTDLGEITTKEQSGTPSATEVITAVKAKNEAAKDFKNLKAEDIKKEGEKFTAKVTSSDHKGEVKVSFTAKKEAAPVEEKDLTKLFDKKELGEISTKENDITVEELKKVILEKNPKVKDLKLTIKLAEGEKKNKEATVTAEGHKGEVKVTFTAKKEAAPVEEKDLTKLFDKKELGEISTQEDDITVEELKKVILEKNPKVKDLKLTIKLAEGEKKNKEATVTAEGHKGEVKVTFTAKKEAAPVEEKDLTKLFDKKELGEISTQEDDITVEELKKVILEKNPKVKDLKLTIKLAEGEKKNKEATVTAEGHKGEVKVTFTVKKAQPAA</sequence>
<evidence type="ECO:0000256" key="7">
    <source>
        <dbReference type="ARBA" id="ARBA00023288"/>
    </source>
</evidence>
<keyword evidence="3 8" id="KW-0732">Signal</keyword>
<keyword evidence="4" id="KW-0677">Repeat</keyword>
<evidence type="ECO:0000256" key="5">
    <source>
        <dbReference type="ARBA" id="ARBA00023136"/>
    </source>
</evidence>
<gene>
    <name evidence="9" type="primary">vpmaW</name>
    <name evidence="9" type="ORF">NCTC10135_00995</name>
</gene>
<organism evidence="9 10">
    <name type="scientific">Metamycoplasma alkalescens</name>
    <dbReference type="NCBI Taxonomy" id="45363"/>
    <lineage>
        <taxon>Bacteria</taxon>
        <taxon>Bacillati</taxon>
        <taxon>Mycoplasmatota</taxon>
        <taxon>Mycoplasmoidales</taxon>
        <taxon>Metamycoplasmataceae</taxon>
        <taxon>Metamycoplasma</taxon>
    </lineage>
</organism>
<dbReference type="InterPro" id="IPR049890">
    <property type="entry name" value="VlpA-F-like_signal"/>
</dbReference>
<feature type="signal peptide" evidence="8">
    <location>
        <begin position="1"/>
        <end position="24"/>
    </location>
</feature>
<protein>
    <submittedName>
        <fullName evidence="9">Variable surface lipoprotein W</fullName>
    </submittedName>
</protein>
<dbReference type="GO" id="GO:0005886">
    <property type="term" value="C:plasma membrane"/>
    <property type="evidence" value="ECO:0007669"/>
    <property type="project" value="UniProtKB-SubCell"/>
</dbReference>
<evidence type="ECO:0000256" key="4">
    <source>
        <dbReference type="ARBA" id="ARBA00022737"/>
    </source>
</evidence>
<evidence type="ECO:0000256" key="8">
    <source>
        <dbReference type="SAM" id="SignalP"/>
    </source>
</evidence>
<evidence type="ECO:0000256" key="2">
    <source>
        <dbReference type="ARBA" id="ARBA00022475"/>
    </source>
</evidence>
<name>A0A3B0PK63_9BACT</name>
<dbReference type="EMBL" id="LS991949">
    <property type="protein sequence ID" value="SYV90471.1"/>
    <property type="molecule type" value="Genomic_DNA"/>
</dbReference>
<comment type="subcellular location">
    <subcellularLocation>
        <location evidence="1">Cell membrane</location>
        <topology evidence="1">Lipid-anchor</topology>
    </subcellularLocation>
</comment>
<dbReference type="PROSITE" id="PS51257">
    <property type="entry name" value="PROKAR_LIPOPROTEIN"/>
    <property type="match status" value="1"/>
</dbReference>
<keyword evidence="6" id="KW-0564">Palmitate</keyword>
<accession>A0A3B0PK63</accession>
<dbReference type="NCBIfam" id="NF033817">
    <property type="entry name" value="Mplas_variab_LP"/>
    <property type="match status" value="1"/>
</dbReference>
<feature type="chain" id="PRO_5017381963" evidence="8">
    <location>
        <begin position="25"/>
        <end position="363"/>
    </location>
</feature>
<keyword evidence="5" id="KW-0472">Membrane</keyword>
<reference evidence="10" key="1">
    <citation type="submission" date="2018-06" db="EMBL/GenBank/DDBJ databases">
        <authorList>
            <consortium name="Pathogen Informatics"/>
        </authorList>
    </citation>
    <scope>NUCLEOTIDE SEQUENCE [LARGE SCALE GENOMIC DNA]</scope>
    <source>
        <strain evidence="10">NCTC10135</strain>
    </source>
</reference>
<proteinExistence type="predicted"/>
<evidence type="ECO:0000313" key="9">
    <source>
        <dbReference type="EMBL" id="SYV90471.1"/>
    </source>
</evidence>